<reference evidence="2" key="1">
    <citation type="submission" date="2019-08" db="EMBL/GenBank/DDBJ databases">
        <authorList>
            <person name="Kucharzyk K."/>
            <person name="Murdoch R.W."/>
            <person name="Higgins S."/>
            <person name="Loffler F."/>
        </authorList>
    </citation>
    <scope>NUCLEOTIDE SEQUENCE</scope>
</reference>
<accession>A0A645AP76</accession>
<name>A0A645AP76_9ZZZZ</name>
<dbReference type="GO" id="GO:0030288">
    <property type="term" value="C:outer membrane-bounded periplasmic space"/>
    <property type="evidence" value="ECO:0007669"/>
    <property type="project" value="TreeGrafter"/>
</dbReference>
<dbReference type="InterPro" id="IPR003646">
    <property type="entry name" value="SH3-like_bac-type"/>
</dbReference>
<evidence type="ECO:0000313" key="2">
    <source>
        <dbReference type="EMBL" id="MPM54900.1"/>
    </source>
</evidence>
<comment type="caution">
    <text evidence="2">The sequence shown here is derived from an EMBL/GenBank/DDBJ whole genome shotgun (WGS) entry which is preliminary data.</text>
</comment>
<dbReference type="InterPro" id="IPR013693">
    <property type="entry name" value="SpoIID/LytB_N"/>
</dbReference>
<dbReference type="InterPro" id="IPR013486">
    <property type="entry name" value="SpoIID/LytB"/>
</dbReference>
<dbReference type="SMART" id="SM00287">
    <property type="entry name" value="SH3b"/>
    <property type="match status" value="1"/>
</dbReference>
<sequence>MIRAVLHIGIEDYLKGLVPYEMSDSFPLEALKAQAIAARSYAVRGIRPDRDYDLSDDTNDQVYRGLLHEHIRAHRAVKETEGIVLTYNEQIIQAYYTASNGGETESSAHAWGGEELPYLPVREDKYDDENPQSPVKSFYLPKDWNAGTPQLQDLEYLLKSGMAASMEKLGYSGLPENIRIDKIKALTANTPKYGAESHLMTKLSFQLNVSGRRQQNLKDEEEVLLFTVDEMNVSQTTPAPVSENEGELGPFVSLGQVIVIDLDIFPGLEKMMGLSINLKENEIIKAIEESEGFIIRSGRYGHGVGMSQRGAEWMAKQYGKNYQEILAFYYPGTKESRYRTMPAARPYLNAEFLTTPGPIPTPTPRPTLVPQSLAPEEGKWEVIVKNISQNSSLNLRMLPNTSSDILYQLYYGQRLLVLKRADGGWLHVRADGVEGYVMESFVEEVPE</sequence>
<dbReference type="InterPro" id="IPR036028">
    <property type="entry name" value="SH3-like_dom_sf"/>
</dbReference>
<dbReference type="PANTHER" id="PTHR30032">
    <property type="entry name" value="N-ACETYLMURAMOYL-L-ALANINE AMIDASE-RELATED"/>
    <property type="match status" value="1"/>
</dbReference>
<proteinExistence type="predicted"/>
<dbReference type="NCBIfam" id="TIGR02669">
    <property type="entry name" value="SpoIID_LytB"/>
    <property type="match status" value="1"/>
</dbReference>
<protein>
    <recommendedName>
        <fullName evidence="1">SH3b domain-containing protein</fullName>
    </recommendedName>
</protein>
<dbReference type="Pfam" id="PF08239">
    <property type="entry name" value="SH3_3"/>
    <property type="match status" value="1"/>
</dbReference>
<dbReference type="SUPFAM" id="SSF50044">
    <property type="entry name" value="SH3-domain"/>
    <property type="match status" value="1"/>
</dbReference>
<dbReference type="GO" id="GO:0030435">
    <property type="term" value="P:sporulation resulting in formation of a cellular spore"/>
    <property type="evidence" value="ECO:0007669"/>
    <property type="project" value="InterPro"/>
</dbReference>
<evidence type="ECO:0000259" key="1">
    <source>
        <dbReference type="SMART" id="SM00287"/>
    </source>
</evidence>
<dbReference type="PANTHER" id="PTHR30032:SF4">
    <property type="entry name" value="AMIDASE ENHANCER"/>
    <property type="match status" value="1"/>
</dbReference>
<dbReference type="Pfam" id="PF08486">
    <property type="entry name" value="SpoIID"/>
    <property type="match status" value="1"/>
</dbReference>
<organism evidence="2">
    <name type="scientific">bioreactor metagenome</name>
    <dbReference type="NCBI Taxonomy" id="1076179"/>
    <lineage>
        <taxon>unclassified sequences</taxon>
        <taxon>metagenomes</taxon>
        <taxon>ecological metagenomes</taxon>
    </lineage>
</organism>
<dbReference type="Gene3D" id="2.30.30.40">
    <property type="entry name" value="SH3 Domains"/>
    <property type="match status" value="1"/>
</dbReference>
<dbReference type="EMBL" id="VSSQ01015016">
    <property type="protein sequence ID" value="MPM54900.1"/>
    <property type="molecule type" value="Genomic_DNA"/>
</dbReference>
<feature type="domain" description="SH3b" evidence="1">
    <location>
        <begin position="384"/>
        <end position="446"/>
    </location>
</feature>
<dbReference type="InterPro" id="IPR051922">
    <property type="entry name" value="Bact_Sporulation_Assoc"/>
</dbReference>
<gene>
    <name evidence="2" type="ORF">SDC9_101683</name>
</gene>
<dbReference type="AlphaFoldDB" id="A0A645AP76"/>